<keyword evidence="2" id="KW-1185">Reference proteome</keyword>
<evidence type="ECO:0000313" key="2">
    <source>
        <dbReference type="Proteomes" id="UP000821837"/>
    </source>
</evidence>
<accession>A0A9D4T8R5</accession>
<gene>
    <name evidence="1" type="ORF">HPB52_005094</name>
</gene>
<name>A0A9D4T8R5_RHISA</name>
<dbReference type="Proteomes" id="UP000821837">
    <property type="component" value="Chromosome 1"/>
</dbReference>
<dbReference type="EMBL" id="JABSTV010001245">
    <property type="protein sequence ID" value="KAH7982457.1"/>
    <property type="molecule type" value="Genomic_DNA"/>
</dbReference>
<dbReference type="AlphaFoldDB" id="A0A9D4T8R5"/>
<proteinExistence type="predicted"/>
<reference evidence="1" key="2">
    <citation type="submission" date="2021-09" db="EMBL/GenBank/DDBJ databases">
        <authorList>
            <person name="Jia N."/>
            <person name="Wang J."/>
            <person name="Shi W."/>
            <person name="Du L."/>
            <person name="Sun Y."/>
            <person name="Zhan W."/>
            <person name="Jiang J."/>
            <person name="Wang Q."/>
            <person name="Zhang B."/>
            <person name="Ji P."/>
            <person name="Sakyi L.B."/>
            <person name="Cui X."/>
            <person name="Yuan T."/>
            <person name="Jiang B."/>
            <person name="Yang W."/>
            <person name="Lam T.T.-Y."/>
            <person name="Chang Q."/>
            <person name="Ding S."/>
            <person name="Wang X."/>
            <person name="Zhu J."/>
            <person name="Ruan X."/>
            <person name="Zhao L."/>
            <person name="Wei J."/>
            <person name="Que T."/>
            <person name="Du C."/>
            <person name="Cheng J."/>
            <person name="Dai P."/>
            <person name="Han X."/>
            <person name="Huang E."/>
            <person name="Gao Y."/>
            <person name="Liu J."/>
            <person name="Shao H."/>
            <person name="Ye R."/>
            <person name="Li L."/>
            <person name="Wei W."/>
            <person name="Wang X."/>
            <person name="Wang C."/>
            <person name="Huo Q."/>
            <person name="Li W."/>
            <person name="Guo W."/>
            <person name="Chen H."/>
            <person name="Chen S."/>
            <person name="Zhou L."/>
            <person name="Zhou L."/>
            <person name="Ni X."/>
            <person name="Tian J."/>
            <person name="Zhou Y."/>
            <person name="Sheng Y."/>
            <person name="Liu T."/>
            <person name="Pan Y."/>
            <person name="Xia L."/>
            <person name="Li J."/>
            <person name="Zhao F."/>
            <person name="Cao W."/>
        </authorList>
    </citation>
    <scope>NUCLEOTIDE SEQUENCE</scope>
    <source>
        <strain evidence="1">Rsan-2018</strain>
        <tissue evidence="1">Larvae</tissue>
    </source>
</reference>
<sequence length="130" mass="14053">MRLFLDSAAITPLSGWVVLAKHPTSESSFVSTAMSSLKFLTAVTAGTVDFQKIEPCQDGHALCEDLNSRSLLFGCLLGLDVVAVGEDAVSIFRRMKCFLDPCGRPAPALLATRSYGRVLSPYLPVFDINQ</sequence>
<protein>
    <submittedName>
        <fullName evidence="1">Uncharacterized protein</fullName>
    </submittedName>
</protein>
<reference evidence="1" key="1">
    <citation type="journal article" date="2020" name="Cell">
        <title>Large-Scale Comparative Analyses of Tick Genomes Elucidate Their Genetic Diversity and Vector Capacities.</title>
        <authorList>
            <consortium name="Tick Genome and Microbiome Consortium (TIGMIC)"/>
            <person name="Jia N."/>
            <person name="Wang J."/>
            <person name="Shi W."/>
            <person name="Du L."/>
            <person name="Sun Y."/>
            <person name="Zhan W."/>
            <person name="Jiang J.F."/>
            <person name="Wang Q."/>
            <person name="Zhang B."/>
            <person name="Ji P."/>
            <person name="Bell-Sakyi L."/>
            <person name="Cui X.M."/>
            <person name="Yuan T.T."/>
            <person name="Jiang B.G."/>
            <person name="Yang W.F."/>
            <person name="Lam T.T."/>
            <person name="Chang Q.C."/>
            <person name="Ding S.J."/>
            <person name="Wang X.J."/>
            <person name="Zhu J.G."/>
            <person name="Ruan X.D."/>
            <person name="Zhao L."/>
            <person name="Wei J.T."/>
            <person name="Ye R.Z."/>
            <person name="Que T.C."/>
            <person name="Du C.H."/>
            <person name="Zhou Y.H."/>
            <person name="Cheng J.X."/>
            <person name="Dai P.F."/>
            <person name="Guo W.B."/>
            <person name="Han X.H."/>
            <person name="Huang E.J."/>
            <person name="Li L.F."/>
            <person name="Wei W."/>
            <person name="Gao Y.C."/>
            <person name="Liu J.Z."/>
            <person name="Shao H.Z."/>
            <person name="Wang X."/>
            <person name="Wang C.C."/>
            <person name="Yang T.C."/>
            <person name="Huo Q.B."/>
            <person name="Li W."/>
            <person name="Chen H.Y."/>
            <person name="Chen S.E."/>
            <person name="Zhou L.G."/>
            <person name="Ni X.B."/>
            <person name="Tian J.H."/>
            <person name="Sheng Y."/>
            <person name="Liu T."/>
            <person name="Pan Y.S."/>
            <person name="Xia L.Y."/>
            <person name="Li J."/>
            <person name="Zhao F."/>
            <person name="Cao W.C."/>
        </authorList>
    </citation>
    <scope>NUCLEOTIDE SEQUENCE</scope>
    <source>
        <strain evidence="1">Rsan-2018</strain>
    </source>
</reference>
<comment type="caution">
    <text evidence="1">The sequence shown here is derived from an EMBL/GenBank/DDBJ whole genome shotgun (WGS) entry which is preliminary data.</text>
</comment>
<evidence type="ECO:0000313" key="1">
    <source>
        <dbReference type="EMBL" id="KAH7982457.1"/>
    </source>
</evidence>
<organism evidence="1 2">
    <name type="scientific">Rhipicephalus sanguineus</name>
    <name type="common">Brown dog tick</name>
    <name type="synonym">Ixodes sanguineus</name>
    <dbReference type="NCBI Taxonomy" id="34632"/>
    <lineage>
        <taxon>Eukaryota</taxon>
        <taxon>Metazoa</taxon>
        <taxon>Ecdysozoa</taxon>
        <taxon>Arthropoda</taxon>
        <taxon>Chelicerata</taxon>
        <taxon>Arachnida</taxon>
        <taxon>Acari</taxon>
        <taxon>Parasitiformes</taxon>
        <taxon>Ixodida</taxon>
        <taxon>Ixodoidea</taxon>
        <taxon>Ixodidae</taxon>
        <taxon>Rhipicephalinae</taxon>
        <taxon>Rhipicephalus</taxon>
        <taxon>Rhipicephalus</taxon>
    </lineage>
</organism>